<proteinExistence type="predicted"/>
<evidence type="ECO:0000256" key="1">
    <source>
        <dbReference type="SAM" id="MobiDB-lite"/>
    </source>
</evidence>
<feature type="region of interest" description="Disordered" evidence="1">
    <location>
        <begin position="68"/>
        <end position="97"/>
    </location>
</feature>
<gene>
    <name evidence="2" type="ORF">AWC38_SpisGene24570</name>
</gene>
<feature type="region of interest" description="Disordered" evidence="1">
    <location>
        <begin position="20"/>
        <end position="53"/>
    </location>
</feature>
<keyword evidence="3" id="KW-1185">Reference proteome</keyword>
<name>A0A2B4R1U5_STYPI</name>
<dbReference type="Proteomes" id="UP000225706">
    <property type="component" value="Unassembled WGS sequence"/>
</dbReference>
<sequence length="97" mass="10157">MRGIQKLTVYSRKVVSGRDSQLDVRAPTLSPPFDASLPLAPGTPGVPGQSGVAGPKVEVYTQLSEGHMYITNNGGNGNQGQKGADGKDGVDRIHAVW</sequence>
<organism evidence="2 3">
    <name type="scientific">Stylophora pistillata</name>
    <name type="common">Smooth cauliflower coral</name>
    <dbReference type="NCBI Taxonomy" id="50429"/>
    <lineage>
        <taxon>Eukaryota</taxon>
        <taxon>Metazoa</taxon>
        <taxon>Cnidaria</taxon>
        <taxon>Anthozoa</taxon>
        <taxon>Hexacorallia</taxon>
        <taxon>Scleractinia</taxon>
        <taxon>Astrocoeniina</taxon>
        <taxon>Pocilloporidae</taxon>
        <taxon>Stylophora</taxon>
    </lineage>
</organism>
<evidence type="ECO:0000313" key="3">
    <source>
        <dbReference type="Proteomes" id="UP000225706"/>
    </source>
</evidence>
<protein>
    <submittedName>
        <fullName evidence="2">Uncharacterized protein</fullName>
    </submittedName>
</protein>
<feature type="compositionally biased region" description="Basic and acidic residues" evidence="1">
    <location>
        <begin position="84"/>
        <end position="97"/>
    </location>
</feature>
<dbReference type="AlphaFoldDB" id="A0A2B4R1U5"/>
<evidence type="ECO:0000313" key="2">
    <source>
        <dbReference type="EMBL" id="PFX11621.1"/>
    </source>
</evidence>
<accession>A0A2B4R1U5</accession>
<dbReference type="OrthoDB" id="5987601at2759"/>
<dbReference type="EMBL" id="LSMT01002104">
    <property type="protein sequence ID" value="PFX11621.1"/>
    <property type="molecule type" value="Genomic_DNA"/>
</dbReference>
<reference evidence="3" key="1">
    <citation type="journal article" date="2017" name="bioRxiv">
        <title>Comparative analysis of the genomes of Stylophora pistillata and Acropora digitifera provides evidence for extensive differences between species of corals.</title>
        <authorList>
            <person name="Voolstra C.R."/>
            <person name="Li Y."/>
            <person name="Liew Y.J."/>
            <person name="Baumgarten S."/>
            <person name="Zoccola D."/>
            <person name="Flot J.-F."/>
            <person name="Tambutte S."/>
            <person name="Allemand D."/>
            <person name="Aranda M."/>
        </authorList>
    </citation>
    <scope>NUCLEOTIDE SEQUENCE [LARGE SCALE GENOMIC DNA]</scope>
</reference>
<comment type="caution">
    <text evidence="2">The sequence shown here is derived from an EMBL/GenBank/DDBJ whole genome shotgun (WGS) entry which is preliminary data.</text>
</comment>